<gene>
    <name evidence="6" type="ORF">H3Z74_06780</name>
</gene>
<dbReference type="AlphaFoldDB" id="A0A7H0LQE9"/>
<dbReference type="GO" id="GO:0008422">
    <property type="term" value="F:beta-glucosidase activity"/>
    <property type="evidence" value="ECO:0007669"/>
    <property type="project" value="TreeGrafter"/>
</dbReference>
<proteinExistence type="predicted"/>
<organism evidence="6 7">
    <name type="scientific">Sphingomonas alpina</name>
    <dbReference type="NCBI Taxonomy" id="653931"/>
    <lineage>
        <taxon>Bacteria</taxon>
        <taxon>Pseudomonadati</taxon>
        <taxon>Pseudomonadota</taxon>
        <taxon>Alphaproteobacteria</taxon>
        <taxon>Sphingomonadales</taxon>
        <taxon>Sphingomonadaceae</taxon>
        <taxon>Sphingomonas</taxon>
    </lineage>
</organism>
<evidence type="ECO:0000256" key="1">
    <source>
        <dbReference type="ARBA" id="ARBA00022801"/>
    </source>
</evidence>
<dbReference type="InterPro" id="IPR036962">
    <property type="entry name" value="Glyco_hydro_3_N_sf"/>
</dbReference>
<evidence type="ECO:0000259" key="3">
    <source>
        <dbReference type="Pfam" id="PF00933"/>
    </source>
</evidence>
<dbReference type="InterPro" id="IPR041443">
    <property type="entry name" value="Exop_C"/>
</dbReference>
<dbReference type="InterPro" id="IPR051915">
    <property type="entry name" value="Cellulose_Degrad_GH3"/>
</dbReference>
<feature type="domain" description="ExoP galactose-binding-like" evidence="5">
    <location>
        <begin position="675"/>
        <end position="831"/>
    </location>
</feature>
<sequence length="862" mass="91061">MLVRTLRYATVSALAATLTLPALASQHDDRPPAKASAMVHPEEWPELAFPQVISPSGEAHVQALLAQMSVEQKVGQTIQADIGSVTPDDVRKFHLGSVLNGGNSGPGGNDLAAARDWLALADAFYAASMDHAPGEPAIPIIWGTDAVHGHSNIVGATLFPHNVGLGAARDPDLIERIGQITAIEIRVTGQEWTFAPTITVPQDYRWGRAYEGYSSDPALVTSYVGRMIRGLQGPPSITPILAGPHVAASTKHFLADGATEGGKDQGDAIISERELRIVHGAPYIPAIESGVATIMTSFSSWQGVKIAGNKGLVTDILKDRMKFGGFVVTDWNAHGQVAGCSNASCPIAANAGIDMFMAPDSWRALYASTLAQVKDGTIPMARLDDAVARILRVKQRLGLFEAGKPSARAYSGRYDLLGAPEHRAVAREAVRKSLVLLKNTGALPLEPQSHILVAGDGADDIARQSGGWTLSWQGTGLNNGNFPGATSLWHGIEQQVTAAGGSAELASEGDYKQRPDAAIVIFGETPYAEFQGDIPSLQLRPELRRPFATMRKLKAAGIPVVAVMITGRPLYINDALNEADAFVTAWLPGSEGAGVADMLFAGKDGRAPFDFRGRLPTAWPATAKHGGPTLFPFGYGLTYADGPQRWKALLQDSGVTDDGSGGSVYFDKGAATASWSLTVSKIDGSDPLRVTTVPATGLSGRVIVTATDHGVQEGARKFAIADGTGGAAIEINTHHAVDLSRETNGDVMLLATLRLDTPLSASVSVSIRCDGSDCGRPLRLSEFTELAPGRWRVLGVPLKCFAATGADMTRITAPFHLATNGSLGISLSRVALGSGAGSGYRRKMPDRIVDPLFHSMSRPRGR</sequence>
<keyword evidence="7" id="KW-1185">Reference proteome</keyword>
<dbReference type="InterPro" id="IPR001764">
    <property type="entry name" value="Glyco_hydro_3_N"/>
</dbReference>
<evidence type="ECO:0000259" key="5">
    <source>
        <dbReference type="Pfam" id="PF18559"/>
    </source>
</evidence>
<dbReference type="Proteomes" id="UP000516148">
    <property type="component" value="Chromosome"/>
</dbReference>
<dbReference type="PANTHER" id="PTHR30620">
    <property type="entry name" value="PERIPLASMIC BETA-GLUCOSIDASE-RELATED"/>
    <property type="match status" value="1"/>
</dbReference>
<keyword evidence="1 6" id="KW-0378">Hydrolase</keyword>
<dbReference type="PANTHER" id="PTHR30620:SF77">
    <property type="entry name" value="LYSOSOMAL BETA GLUCOSIDASE-LIKE"/>
    <property type="match status" value="1"/>
</dbReference>
<dbReference type="Pfam" id="PF18559">
    <property type="entry name" value="Exop_C"/>
    <property type="match status" value="1"/>
</dbReference>
<evidence type="ECO:0000313" key="6">
    <source>
        <dbReference type="EMBL" id="QNQ11902.1"/>
    </source>
</evidence>
<feature type="domain" description="Glycoside hydrolase family 3 C-terminal" evidence="4">
    <location>
        <begin position="434"/>
        <end position="639"/>
    </location>
</feature>
<dbReference type="GO" id="GO:0009251">
    <property type="term" value="P:glucan catabolic process"/>
    <property type="evidence" value="ECO:0007669"/>
    <property type="project" value="TreeGrafter"/>
</dbReference>
<dbReference type="Gene3D" id="3.20.20.300">
    <property type="entry name" value="Glycoside hydrolase, family 3, N-terminal domain"/>
    <property type="match status" value="1"/>
</dbReference>
<reference evidence="6 7" key="1">
    <citation type="submission" date="2020-09" db="EMBL/GenBank/DDBJ databases">
        <title>Sphingomonas sp., a new species isolated from pork steak.</title>
        <authorList>
            <person name="Heidler von Heilborn D."/>
        </authorList>
    </citation>
    <scope>NUCLEOTIDE SEQUENCE [LARGE SCALE GENOMIC DNA]</scope>
    <source>
        <strain evidence="7">S8-3T</strain>
    </source>
</reference>
<dbReference type="PRINTS" id="PR00133">
    <property type="entry name" value="GLHYDRLASE3"/>
</dbReference>
<name>A0A7H0LQE9_9SPHN</name>
<dbReference type="InterPro" id="IPR036881">
    <property type="entry name" value="Glyco_hydro_3_C_sf"/>
</dbReference>
<dbReference type="SUPFAM" id="SSF51445">
    <property type="entry name" value="(Trans)glycosidases"/>
    <property type="match status" value="1"/>
</dbReference>
<evidence type="ECO:0000259" key="4">
    <source>
        <dbReference type="Pfam" id="PF01915"/>
    </source>
</evidence>
<dbReference type="Gene3D" id="3.40.50.1700">
    <property type="entry name" value="Glycoside hydrolase family 3 C-terminal domain"/>
    <property type="match status" value="1"/>
</dbReference>
<evidence type="ECO:0000313" key="7">
    <source>
        <dbReference type="Proteomes" id="UP000516148"/>
    </source>
</evidence>
<accession>A0A7H0LQE9</accession>
<feature type="chain" id="PRO_5028997348" evidence="2">
    <location>
        <begin position="25"/>
        <end position="862"/>
    </location>
</feature>
<dbReference type="Pfam" id="PF01915">
    <property type="entry name" value="Glyco_hydro_3_C"/>
    <property type="match status" value="1"/>
</dbReference>
<dbReference type="SUPFAM" id="SSF52279">
    <property type="entry name" value="Beta-D-glucan exohydrolase, C-terminal domain"/>
    <property type="match status" value="1"/>
</dbReference>
<protein>
    <submittedName>
        <fullName evidence="6">Exo 1,3/1,4-beta-D-glucan glucohydrolase</fullName>
    </submittedName>
</protein>
<keyword evidence="2" id="KW-0732">Signal</keyword>
<feature type="signal peptide" evidence="2">
    <location>
        <begin position="1"/>
        <end position="24"/>
    </location>
</feature>
<feature type="domain" description="Glycoside hydrolase family 3 N-terminal" evidence="3">
    <location>
        <begin position="70"/>
        <end position="393"/>
    </location>
</feature>
<dbReference type="InterPro" id="IPR017853">
    <property type="entry name" value="GH"/>
</dbReference>
<dbReference type="Gene3D" id="2.60.120.430">
    <property type="entry name" value="Galactose-binding lectin"/>
    <property type="match status" value="1"/>
</dbReference>
<dbReference type="InterPro" id="IPR002772">
    <property type="entry name" value="Glyco_hydro_3_C"/>
</dbReference>
<dbReference type="KEGG" id="spap:H3Z74_06780"/>
<evidence type="ECO:0000256" key="2">
    <source>
        <dbReference type="SAM" id="SignalP"/>
    </source>
</evidence>
<dbReference type="EMBL" id="CP061038">
    <property type="protein sequence ID" value="QNQ11902.1"/>
    <property type="molecule type" value="Genomic_DNA"/>
</dbReference>
<dbReference type="Pfam" id="PF00933">
    <property type="entry name" value="Glyco_hydro_3"/>
    <property type="match status" value="1"/>
</dbReference>